<dbReference type="AlphaFoldDB" id="X1I1J4"/>
<dbReference type="PANTHER" id="PTHR34512">
    <property type="entry name" value="CELL SURFACE PROTEIN"/>
    <property type="match status" value="1"/>
</dbReference>
<gene>
    <name evidence="2" type="ORF">S03H2_42579</name>
</gene>
<feature type="domain" description="Pyrrolo-quinoline quinone repeat" evidence="1">
    <location>
        <begin position="172"/>
        <end position="240"/>
    </location>
</feature>
<sequence>PERRGALPGSKDPVRGKVNWVFTADDVKTFYASPAVVGNRVYITSARYEYFKDAGAISSIDADSGRCVWTFKADRYRATFSSPAVRGKYLVVGEGLHFTNDARVFCIDIERSEEERRGVKLWDYRTKSHVESSPCIADGRAYIGAGDDGFYCFALDPAPDLLGQAVPGGTAQVLWHLDGKEYPDCETSPVVADGRVYFGLGMGGQAICCVDAKGGEPVWRLETPCPVFSSPSVADGKLYFGMGFGDFVNRAEAVAQNVRDRLRKEGKSAAE</sequence>
<dbReference type="InterPro" id="IPR002372">
    <property type="entry name" value="PQQ_rpt_dom"/>
</dbReference>
<proteinExistence type="predicted"/>
<name>X1I1J4_9ZZZZ</name>
<feature type="domain" description="Pyrrolo-quinoline quinone repeat" evidence="1">
    <location>
        <begin position="55"/>
        <end position="151"/>
    </location>
</feature>
<dbReference type="PANTHER" id="PTHR34512:SF30">
    <property type="entry name" value="OUTER MEMBRANE PROTEIN ASSEMBLY FACTOR BAMB"/>
    <property type="match status" value="1"/>
</dbReference>
<protein>
    <recommendedName>
        <fullName evidence="1">Pyrrolo-quinoline quinone repeat domain-containing protein</fullName>
    </recommendedName>
</protein>
<evidence type="ECO:0000313" key="2">
    <source>
        <dbReference type="EMBL" id="GAH76281.1"/>
    </source>
</evidence>
<comment type="caution">
    <text evidence="2">The sequence shown here is derived from an EMBL/GenBank/DDBJ whole genome shotgun (WGS) entry which is preliminary data.</text>
</comment>
<dbReference type="InterPro" id="IPR011047">
    <property type="entry name" value="Quinoprotein_ADH-like_sf"/>
</dbReference>
<feature type="non-terminal residue" evidence="2">
    <location>
        <position position="271"/>
    </location>
</feature>
<organism evidence="2">
    <name type="scientific">marine sediment metagenome</name>
    <dbReference type="NCBI Taxonomy" id="412755"/>
    <lineage>
        <taxon>unclassified sequences</taxon>
        <taxon>metagenomes</taxon>
        <taxon>ecological metagenomes</taxon>
    </lineage>
</organism>
<dbReference type="Gene3D" id="2.130.10.10">
    <property type="entry name" value="YVTN repeat-like/Quinoprotein amine dehydrogenase"/>
    <property type="match status" value="2"/>
</dbReference>
<dbReference type="EMBL" id="BARU01026517">
    <property type="protein sequence ID" value="GAH76281.1"/>
    <property type="molecule type" value="Genomic_DNA"/>
</dbReference>
<accession>X1I1J4</accession>
<reference evidence="2" key="1">
    <citation type="journal article" date="2014" name="Front. Microbiol.">
        <title>High frequency of phylogenetically diverse reductive dehalogenase-homologous genes in deep subseafloor sedimentary metagenomes.</title>
        <authorList>
            <person name="Kawai M."/>
            <person name="Futagami T."/>
            <person name="Toyoda A."/>
            <person name="Takaki Y."/>
            <person name="Nishi S."/>
            <person name="Hori S."/>
            <person name="Arai W."/>
            <person name="Tsubouchi T."/>
            <person name="Morono Y."/>
            <person name="Uchiyama I."/>
            <person name="Ito T."/>
            <person name="Fujiyama A."/>
            <person name="Inagaki F."/>
            <person name="Takami H."/>
        </authorList>
    </citation>
    <scope>NUCLEOTIDE SEQUENCE</scope>
    <source>
        <strain evidence="2">Expedition CK06-06</strain>
    </source>
</reference>
<dbReference type="InterPro" id="IPR015943">
    <property type="entry name" value="WD40/YVTN_repeat-like_dom_sf"/>
</dbReference>
<dbReference type="SUPFAM" id="SSF50998">
    <property type="entry name" value="Quinoprotein alcohol dehydrogenase-like"/>
    <property type="match status" value="2"/>
</dbReference>
<evidence type="ECO:0000259" key="1">
    <source>
        <dbReference type="Pfam" id="PF13360"/>
    </source>
</evidence>
<feature type="non-terminal residue" evidence="2">
    <location>
        <position position="1"/>
    </location>
</feature>
<dbReference type="Pfam" id="PF13360">
    <property type="entry name" value="PQQ_2"/>
    <property type="match status" value="2"/>
</dbReference>